<dbReference type="STRING" id="158441.A0A226E0N9"/>
<sequence length="594" mass="65477">MQQGKVVSLLVQSFLIVFLWEASLVSCSPLLTKSPPTVHLGQGILQGTTEISRGGRSYNVFYGVPFGKVEKRFEMSKPADSWTGVKMATVNGPECINTGFVGGAVLGSEDCLNLNVFTPKLPSNESDGKLLPVLVWIYGGGFVGGSNQAYGGSYLMDEDVVLVVINYRLGAFGFLNAGVSGARGNQGMKDQVLALRWVRDNIAHFSGDKNKVTIFGESAGGISVSLLTVSPMAQGLFSRAIMQSGTAGMPFVYHGVNGRDLAVKLAKEVDCPSSNMQYLVECLQKLDTKVIAPFARVVHQFGFDESAINMGPSYETYLPPDNSTEDVFLSEDPYNLALAGNFSKVPMIIGIVAFEMFSMVSATIRNETSVKKLNNQWGRVMPNALFISNTAEDPALIGQAIRSHFLGDEYINETILSKYEELYSDRHFVHSTRVFAELYAKHVPVYLYNFTQMVPIVKHGLKDHKFIAEVDGEKTRRNPGHGDEIAYLFDGKGRFLSFFARIGKGHEDEKFSKEMIATWVAFADTGKPNGPWGVSWPEFKSDQSENGTSAGQKWLLIENPPKVEPLPESWEANNKFWKSLNIKELGGKWKSEEL</sequence>
<comment type="caution">
    <text evidence="4">The sequence shown here is derived from an EMBL/GenBank/DDBJ whole genome shotgun (WGS) entry which is preliminary data.</text>
</comment>
<dbReference type="InterPro" id="IPR050309">
    <property type="entry name" value="Type-B_Carboxylest/Lipase"/>
</dbReference>
<dbReference type="OrthoDB" id="19653at2759"/>
<dbReference type="SUPFAM" id="SSF53474">
    <property type="entry name" value="alpha/beta-Hydrolases"/>
    <property type="match status" value="1"/>
</dbReference>
<dbReference type="OMA" id="GYNDAES"/>
<dbReference type="Proteomes" id="UP000198287">
    <property type="component" value="Unassembled WGS sequence"/>
</dbReference>
<accession>A0A226E0N9</accession>
<evidence type="ECO:0000256" key="1">
    <source>
        <dbReference type="ARBA" id="ARBA00023180"/>
    </source>
</evidence>
<dbReference type="InterPro" id="IPR002018">
    <property type="entry name" value="CarbesteraseB"/>
</dbReference>
<proteinExistence type="predicted"/>
<evidence type="ECO:0000313" key="5">
    <source>
        <dbReference type="Proteomes" id="UP000198287"/>
    </source>
</evidence>
<keyword evidence="5" id="KW-1185">Reference proteome</keyword>
<protein>
    <submittedName>
        <fullName evidence="4">Esterase E4</fullName>
    </submittedName>
</protein>
<dbReference type="PANTHER" id="PTHR11559">
    <property type="entry name" value="CARBOXYLESTERASE"/>
    <property type="match status" value="1"/>
</dbReference>
<evidence type="ECO:0000256" key="2">
    <source>
        <dbReference type="SAM" id="SignalP"/>
    </source>
</evidence>
<keyword evidence="2" id="KW-0732">Signal</keyword>
<dbReference type="Pfam" id="PF00135">
    <property type="entry name" value="COesterase"/>
    <property type="match status" value="1"/>
</dbReference>
<gene>
    <name evidence="4" type="ORF">Fcan01_14337</name>
</gene>
<keyword evidence="1" id="KW-0325">Glycoprotein</keyword>
<dbReference type="Gene3D" id="3.40.50.1820">
    <property type="entry name" value="alpha/beta hydrolase"/>
    <property type="match status" value="1"/>
</dbReference>
<evidence type="ECO:0000313" key="4">
    <source>
        <dbReference type="EMBL" id="OXA51292.1"/>
    </source>
</evidence>
<name>A0A226E0N9_FOLCA</name>
<dbReference type="AlphaFoldDB" id="A0A226E0N9"/>
<feature type="domain" description="Carboxylesterase type B" evidence="3">
    <location>
        <begin position="35"/>
        <end position="544"/>
    </location>
</feature>
<dbReference type="EMBL" id="LNIX01000008">
    <property type="protein sequence ID" value="OXA51292.1"/>
    <property type="molecule type" value="Genomic_DNA"/>
</dbReference>
<feature type="signal peptide" evidence="2">
    <location>
        <begin position="1"/>
        <end position="27"/>
    </location>
</feature>
<reference evidence="4 5" key="1">
    <citation type="submission" date="2015-12" db="EMBL/GenBank/DDBJ databases">
        <title>The genome of Folsomia candida.</title>
        <authorList>
            <person name="Faddeeva A."/>
            <person name="Derks M.F."/>
            <person name="Anvar Y."/>
            <person name="Smit S."/>
            <person name="Van Straalen N."/>
            <person name="Roelofs D."/>
        </authorList>
    </citation>
    <scope>NUCLEOTIDE SEQUENCE [LARGE SCALE GENOMIC DNA]</scope>
    <source>
        <strain evidence="4 5">VU population</strain>
        <tissue evidence="4">Whole body</tissue>
    </source>
</reference>
<dbReference type="InterPro" id="IPR029058">
    <property type="entry name" value="AB_hydrolase_fold"/>
</dbReference>
<feature type="chain" id="PRO_5012736849" evidence="2">
    <location>
        <begin position="28"/>
        <end position="594"/>
    </location>
</feature>
<organism evidence="4 5">
    <name type="scientific">Folsomia candida</name>
    <name type="common">Springtail</name>
    <dbReference type="NCBI Taxonomy" id="158441"/>
    <lineage>
        <taxon>Eukaryota</taxon>
        <taxon>Metazoa</taxon>
        <taxon>Ecdysozoa</taxon>
        <taxon>Arthropoda</taxon>
        <taxon>Hexapoda</taxon>
        <taxon>Collembola</taxon>
        <taxon>Entomobryomorpha</taxon>
        <taxon>Isotomoidea</taxon>
        <taxon>Isotomidae</taxon>
        <taxon>Proisotominae</taxon>
        <taxon>Folsomia</taxon>
    </lineage>
</organism>
<evidence type="ECO:0000259" key="3">
    <source>
        <dbReference type="Pfam" id="PF00135"/>
    </source>
</evidence>